<accession>X1QP90</accession>
<dbReference type="EMBL" id="BARW01002326">
    <property type="protein sequence ID" value="GAI70357.1"/>
    <property type="molecule type" value="Genomic_DNA"/>
</dbReference>
<evidence type="ECO:0000313" key="1">
    <source>
        <dbReference type="EMBL" id="GAI70357.1"/>
    </source>
</evidence>
<proteinExistence type="predicted"/>
<protein>
    <submittedName>
        <fullName evidence="1">Uncharacterized protein</fullName>
    </submittedName>
</protein>
<reference evidence="1" key="1">
    <citation type="journal article" date="2014" name="Front. Microbiol.">
        <title>High frequency of phylogenetically diverse reductive dehalogenase-homologous genes in deep subseafloor sedimentary metagenomes.</title>
        <authorList>
            <person name="Kawai M."/>
            <person name="Futagami T."/>
            <person name="Toyoda A."/>
            <person name="Takaki Y."/>
            <person name="Nishi S."/>
            <person name="Hori S."/>
            <person name="Arai W."/>
            <person name="Tsubouchi T."/>
            <person name="Morono Y."/>
            <person name="Uchiyama I."/>
            <person name="Ito T."/>
            <person name="Fujiyama A."/>
            <person name="Inagaki F."/>
            <person name="Takami H."/>
        </authorList>
    </citation>
    <scope>NUCLEOTIDE SEQUENCE</scope>
    <source>
        <strain evidence="1">Expedition CK06-06</strain>
    </source>
</reference>
<name>X1QP90_9ZZZZ</name>
<organism evidence="1">
    <name type="scientific">marine sediment metagenome</name>
    <dbReference type="NCBI Taxonomy" id="412755"/>
    <lineage>
        <taxon>unclassified sequences</taxon>
        <taxon>metagenomes</taxon>
        <taxon>ecological metagenomes</taxon>
    </lineage>
</organism>
<comment type="caution">
    <text evidence="1">The sequence shown here is derived from an EMBL/GenBank/DDBJ whole genome shotgun (WGS) entry which is preliminary data.</text>
</comment>
<feature type="non-terminal residue" evidence="1">
    <location>
        <position position="1"/>
    </location>
</feature>
<gene>
    <name evidence="1" type="ORF">S12H4_06567</name>
</gene>
<dbReference type="AlphaFoldDB" id="X1QP90"/>
<sequence length="35" mass="4325">LDKSYKDAYEIEKIASGWYEHEDKKKIYLRFSKEI</sequence>